<keyword evidence="13" id="KW-0040">ANK repeat</keyword>
<dbReference type="Pfam" id="PF11834">
    <property type="entry name" value="KHA"/>
    <property type="match status" value="1"/>
</dbReference>
<keyword evidence="3 14" id="KW-0813">Transport</keyword>
<dbReference type="PROSITE" id="PS50042">
    <property type="entry name" value="CNMP_BINDING_3"/>
    <property type="match status" value="1"/>
</dbReference>
<dbReference type="Gene3D" id="1.10.287.70">
    <property type="match status" value="1"/>
</dbReference>
<feature type="domain" description="Cyclic nucleotide-binding" evidence="16">
    <location>
        <begin position="196"/>
        <end position="263"/>
    </location>
</feature>
<evidence type="ECO:0000313" key="19">
    <source>
        <dbReference type="Proteomes" id="UP001289374"/>
    </source>
</evidence>
<dbReference type="PROSITE" id="PS50297">
    <property type="entry name" value="ANK_REP_REGION"/>
    <property type="match status" value="1"/>
</dbReference>
<reference evidence="18" key="2">
    <citation type="journal article" date="2024" name="Plant">
        <title>Genomic evolution and insights into agronomic trait innovations of Sesamum species.</title>
        <authorList>
            <person name="Miao H."/>
            <person name="Wang L."/>
            <person name="Qu L."/>
            <person name="Liu H."/>
            <person name="Sun Y."/>
            <person name="Le M."/>
            <person name="Wang Q."/>
            <person name="Wei S."/>
            <person name="Zheng Y."/>
            <person name="Lin W."/>
            <person name="Duan Y."/>
            <person name="Cao H."/>
            <person name="Xiong S."/>
            <person name="Wang X."/>
            <person name="Wei L."/>
            <person name="Li C."/>
            <person name="Ma Q."/>
            <person name="Ju M."/>
            <person name="Zhao R."/>
            <person name="Li G."/>
            <person name="Mu C."/>
            <person name="Tian Q."/>
            <person name="Mei H."/>
            <person name="Zhang T."/>
            <person name="Gao T."/>
            <person name="Zhang H."/>
        </authorList>
    </citation>
    <scope>NUCLEOTIDE SEQUENCE</scope>
    <source>
        <strain evidence="18">K16</strain>
    </source>
</reference>
<dbReference type="PROSITE" id="PS50088">
    <property type="entry name" value="ANK_REPEAT"/>
    <property type="match status" value="1"/>
</dbReference>
<dbReference type="GO" id="GO:0034702">
    <property type="term" value="C:monoatomic ion channel complex"/>
    <property type="evidence" value="ECO:0007669"/>
    <property type="project" value="UniProtKB-KW"/>
</dbReference>
<dbReference type="SUPFAM" id="SSF51206">
    <property type="entry name" value="cAMP-binding domain-like"/>
    <property type="match status" value="1"/>
</dbReference>
<comment type="domain">
    <text evidence="14">The KHA domain (rich in hydrophobic and acidic residues) present in the C-terminal part is likely to be important for tetramerization.</text>
</comment>
<dbReference type="AlphaFoldDB" id="A0AAE2BIE5"/>
<keyword evidence="12 14" id="KW-0407">Ion channel</keyword>
<keyword evidence="6 14" id="KW-0631">Potassium channel</keyword>
<organism evidence="18 19">
    <name type="scientific">Sesamum angolense</name>
    <dbReference type="NCBI Taxonomy" id="2727404"/>
    <lineage>
        <taxon>Eukaryota</taxon>
        <taxon>Viridiplantae</taxon>
        <taxon>Streptophyta</taxon>
        <taxon>Embryophyta</taxon>
        <taxon>Tracheophyta</taxon>
        <taxon>Spermatophyta</taxon>
        <taxon>Magnoliopsida</taxon>
        <taxon>eudicotyledons</taxon>
        <taxon>Gunneridae</taxon>
        <taxon>Pentapetalae</taxon>
        <taxon>asterids</taxon>
        <taxon>lamiids</taxon>
        <taxon>Lamiales</taxon>
        <taxon>Pedaliaceae</taxon>
        <taxon>Sesamum</taxon>
    </lineage>
</organism>
<keyword evidence="9 14" id="KW-1133">Transmembrane helix</keyword>
<evidence type="ECO:0000259" key="16">
    <source>
        <dbReference type="PROSITE" id="PS50042"/>
    </source>
</evidence>
<keyword evidence="10 14" id="KW-0406">Ion transport</keyword>
<dbReference type="SUPFAM" id="SSF81324">
    <property type="entry name" value="Voltage-gated potassium channels"/>
    <property type="match status" value="1"/>
</dbReference>
<evidence type="ECO:0000256" key="9">
    <source>
        <dbReference type="ARBA" id="ARBA00022989"/>
    </source>
</evidence>
<dbReference type="PROSITE" id="PS51490">
    <property type="entry name" value="KHA"/>
    <property type="match status" value="1"/>
</dbReference>
<proteinExistence type="inferred from homology"/>
<dbReference type="Pfam" id="PF00027">
    <property type="entry name" value="cNMP_binding"/>
    <property type="match status" value="1"/>
</dbReference>
<keyword evidence="5 14" id="KW-0812">Transmembrane</keyword>
<gene>
    <name evidence="18" type="ORF">Sango_2518700</name>
</gene>
<dbReference type="GO" id="GO:0005249">
    <property type="term" value="F:voltage-gated potassium channel activity"/>
    <property type="evidence" value="ECO:0007669"/>
    <property type="project" value="UniProtKB-UniRule"/>
</dbReference>
<evidence type="ECO:0000256" key="5">
    <source>
        <dbReference type="ARBA" id="ARBA00022692"/>
    </source>
</evidence>
<evidence type="ECO:0000256" key="12">
    <source>
        <dbReference type="ARBA" id="ARBA00023303"/>
    </source>
</evidence>
<evidence type="ECO:0000256" key="10">
    <source>
        <dbReference type="ARBA" id="ARBA00023065"/>
    </source>
</evidence>
<comment type="subcellular location">
    <subcellularLocation>
        <location evidence="1 14">Membrane</location>
        <topology evidence="1 14">Multi-pass membrane protein</topology>
    </subcellularLocation>
</comment>
<dbReference type="InterPro" id="IPR005821">
    <property type="entry name" value="Ion_trans_dom"/>
</dbReference>
<dbReference type="Gene3D" id="2.60.120.10">
    <property type="entry name" value="Jelly Rolls"/>
    <property type="match status" value="1"/>
</dbReference>
<dbReference type="InterPro" id="IPR021789">
    <property type="entry name" value="KHA_dom"/>
</dbReference>
<feature type="domain" description="KHA" evidence="17">
    <location>
        <begin position="439"/>
        <end position="525"/>
    </location>
</feature>
<reference evidence="18" key="1">
    <citation type="submission" date="2020-06" db="EMBL/GenBank/DDBJ databases">
        <authorList>
            <person name="Li T."/>
            <person name="Hu X."/>
            <person name="Zhang T."/>
            <person name="Song X."/>
            <person name="Zhang H."/>
            <person name="Dai N."/>
            <person name="Sheng W."/>
            <person name="Hou X."/>
            <person name="Wei L."/>
        </authorList>
    </citation>
    <scope>NUCLEOTIDE SEQUENCE</scope>
    <source>
        <strain evidence="18">K16</strain>
        <tissue evidence="18">Leaf</tissue>
    </source>
</reference>
<dbReference type="SUPFAM" id="SSF48403">
    <property type="entry name" value="Ankyrin repeat"/>
    <property type="match status" value="1"/>
</dbReference>
<dbReference type="InterPro" id="IPR014710">
    <property type="entry name" value="RmlC-like_jellyroll"/>
</dbReference>
<keyword evidence="4 14" id="KW-0633">Potassium transport</keyword>
<evidence type="ECO:0000256" key="8">
    <source>
        <dbReference type="ARBA" id="ARBA00022958"/>
    </source>
</evidence>
<evidence type="ECO:0000256" key="13">
    <source>
        <dbReference type="PROSITE-ProRule" id="PRU00023"/>
    </source>
</evidence>
<evidence type="ECO:0000256" key="3">
    <source>
        <dbReference type="ARBA" id="ARBA00022448"/>
    </source>
</evidence>
<evidence type="ECO:0000313" key="18">
    <source>
        <dbReference type="EMBL" id="KAK4386481.1"/>
    </source>
</evidence>
<dbReference type="PANTHER" id="PTHR45743">
    <property type="entry name" value="POTASSIUM CHANNEL AKT1"/>
    <property type="match status" value="1"/>
</dbReference>
<evidence type="ECO:0000256" key="11">
    <source>
        <dbReference type="ARBA" id="ARBA00023136"/>
    </source>
</evidence>
<evidence type="ECO:0000256" key="14">
    <source>
        <dbReference type="RuleBase" id="RU369015"/>
    </source>
</evidence>
<comment type="similarity">
    <text evidence="2 14">Belongs to the potassium channel family. Plant (TC 1.A.1.4) subfamily.</text>
</comment>
<feature type="transmembrane region" description="Helical" evidence="14">
    <location>
        <begin position="82"/>
        <end position="101"/>
    </location>
</feature>
<dbReference type="InterPro" id="IPR036770">
    <property type="entry name" value="Ankyrin_rpt-contain_sf"/>
</dbReference>
<evidence type="ECO:0000256" key="1">
    <source>
        <dbReference type="ARBA" id="ARBA00004141"/>
    </source>
</evidence>
<dbReference type="InterPro" id="IPR000595">
    <property type="entry name" value="cNMP-bd_dom"/>
</dbReference>
<dbReference type="Pfam" id="PF00520">
    <property type="entry name" value="Ion_trans"/>
    <property type="match status" value="1"/>
</dbReference>
<dbReference type="InterPro" id="IPR002110">
    <property type="entry name" value="Ankyrin_rpt"/>
</dbReference>
<dbReference type="Proteomes" id="UP001289374">
    <property type="component" value="Unassembled WGS sequence"/>
</dbReference>
<evidence type="ECO:0000256" key="4">
    <source>
        <dbReference type="ARBA" id="ARBA00022538"/>
    </source>
</evidence>
<sequence length="529" mass="60290">MEELHMSTGSHSGFFSSDLLPSLGARINQATKLRRHIVSPFDPHYRAWEMFLILLVIYSAWISPFEFAFLSYKQDVLFIFDNIVNSFFAVDIVLTFFVAYLDSQSYLLIDDPKRIAIRYVSTWFTFDVCSTVPFQSLSLLFTDHNGGLGFKLLSMLRLWRLRRVSSLFTRLEKDIRFNYFWTRCTKLIADYMGKVNGQDQIIGKASTGEIFGEIGVLCGKPQPFGVRTTEVSQLLRLNTTTFLNIIRANPEDERIVMNNLFQKLKVWRGFDIEGQEDPSLILKNWLGREPKRECNSHTEDHDNLYGDSFDQKSTKDVSGSRFMVTNQSGTEVDAISSAAEDGQTALHTAVRQGHLEMVRILLDTGGNVNKLNERCQLTKELEEHHANKGIYDLMQNYENEKKLVGTSNSGTNRYKKDANPSSSSSKHPTGVEATKSVKRVTIHMNFQKQNDTRKQLAKLIILPDSLEELLKIAGQKFGDGNLTKVLDAENAEIDDLSVIRDGDHLFLVPNLCEDTSWCRLSDIKDYRNA</sequence>
<comment type="function">
    <text evidence="14">Potassium channel.</text>
</comment>
<name>A0AAE2BIE5_9LAMI</name>
<keyword evidence="8 14" id="KW-0630">Potassium</keyword>
<dbReference type="PANTHER" id="PTHR45743:SF6">
    <property type="entry name" value="POTASSIUM CHANNEL KAT2"/>
    <property type="match status" value="1"/>
</dbReference>
<keyword evidence="11 14" id="KW-0472">Membrane</keyword>
<comment type="domain">
    <text evidence="14">The segment S4 is probably the voltage-sensor and is characterized by a series of positively charged amino acids. The pore-forming region H5 is enclosed by the transmembrane segments S5 and S6 in the Shaker-type (1P/6TM) and contains the GYGD signature motif which seems to be involved in potassium selectivity.</text>
</comment>
<feature type="region of interest" description="Disordered" evidence="15">
    <location>
        <begin position="404"/>
        <end position="434"/>
    </location>
</feature>
<evidence type="ECO:0000256" key="6">
    <source>
        <dbReference type="ARBA" id="ARBA00022826"/>
    </source>
</evidence>
<feature type="repeat" description="ANK" evidence="13">
    <location>
        <begin position="341"/>
        <end position="373"/>
    </location>
</feature>
<dbReference type="InterPro" id="IPR018490">
    <property type="entry name" value="cNMP-bd_dom_sf"/>
</dbReference>
<dbReference type="EMBL" id="JACGWL010000015">
    <property type="protein sequence ID" value="KAK4386481.1"/>
    <property type="molecule type" value="Genomic_DNA"/>
</dbReference>
<comment type="caution">
    <text evidence="14">Lacks conserved residue(s) required for the propagation of feature annotation.</text>
</comment>
<feature type="transmembrane region" description="Helical" evidence="14">
    <location>
        <begin position="50"/>
        <end position="70"/>
    </location>
</feature>
<comment type="subunit">
    <text evidence="14">The potassium channel is composed of a homo- or heterotetrameric complex of pore-forming subunits.</text>
</comment>
<dbReference type="Pfam" id="PF00023">
    <property type="entry name" value="Ank"/>
    <property type="match status" value="1"/>
</dbReference>
<dbReference type="InterPro" id="IPR045319">
    <property type="entry name" value="KAT/AKT"/>
</dbReference>
<keyword evidence="19" id="KW-1185">Reference proteome</keyword>
<protein>
    <recommendedName>
        <fullName evidence="14">Potassium channel</fullName>
    </recommendedName>
</protein>
<dbReference type="CDD" id="cd00038">
    <property type="entry name" value="CAP_ED"/>
    <property type="match status" value="1"/>
</dbReference>
<keyword evidence="7 14" id="KW-0851">Voltage-gated channel</keyword>
<evidence type="ECO:0000256" key="2">
    <source>
        <dbReference type="ARBA" id="ARBA00007929"/>
    </source>
</evidence>
<comment type="caution">
    <text evidence="18">The sequence shown here is derived from an EMBL/GenBank/DDBJ whole genome shotgun (WGS) entry which is preliminary data.</text>
</comment>
<evidence type="ECO:0000259" key="17">
    <source>
        <dbReference type="PROSITE" id="PS51490"/>
    </source>
</evidence>
<accession>A0AAE2BIE5</accession>
<evidence type="ECO:0000256" key="7">
    <source>
        <dbReference type="ARBA" id="ARBA00022882"/>
    </source>
</evidence>
<dbReference type="SMART" id="SM00248">
    <property type="entry name" value="ANK"/>
    <property type="match status" value="1"/>
</dbReference>
<dbReference type="Gene3D" id="1.25.40.20">
    <property type="entry name" value="Ankyrin repeat-containing domain"/>
    <property type="match status" value="1"/>
</dbReference>
<evidence type="ECO:0000256" key="15">
    <source>
        <dbReference type="SAM" id="MobiDB-lite"/>
    </source>
</evidence>